<keyword evidence="2 6" id="KW-0808">Transferase</keyword>
<dbReference type="EMBL" id="PCWA01000075">
    <property type="protein sequence ID" value="PIQ89061.1"/>
    <property type="molecule type" value="Genomic_DNA"/>
</dbReference>
<evidence type="ECO:0000256" key="3">
    <source>
        <dbReference type="ARBA" id="ARBA00043995"/>
    </source>
</evidence>
<dbReference type="Gene3D" id="3.40.50.2000">
    <property type="entry name" value="Glycogen Phosphorylase B"/>
    <property type="match status" value="2"/>
</dbReference>
<gene>
    <name evidence="6" type="primary">waaF</name>
    <name evidence="6" type="ORF">COV72_05315</name>
</gene>
<reference evidence="6 7" key="1">
    <citation type="submission" date="2017-09" db="EMBL/GenBank/DDBJ databases">
        <title>Depth-based differentiation of microbial function through sediment-hosted aquifers and enrichment of novel symbionts in the deep terrestrial subsurface.</title>
        <authorList>
            <person name="Probst A.J."/>
            <person name="Ladd B."/>
            <person name="Jarett J.K."/>
            <person name="Geller-Mcgrath D.E."/>
            <person name="Sieber C.M."/>
            <person name="Emerson J.B."/>
            <person name="Anantharaman K."/>
            <person name="Thomas B.C."/>
            <person name="Malmstrom R."/>
            <person name="Stieglmeier M."/>
            <person name="Klingl A."/>
            <person name="Woyke T."/>
            <person name="Ryan C.M."/>
            <person name="Banfield J.F."/>
        </authorList>
    </citation>
    <scope>NUCLEOTIDE SEQUENCE [LARGE SCALE GENOMIC DNA]</scope>
    <source>
        <strain evidence="6">CG11_big_fil_rev_8_21_14_0_20_42_13</strain>
    </source>
</reference>
<evidence type="ECO:0000313" key="7">
    <source>
        <dbReference type="Proteomes" id="UP000229641"/>
    </source>
</evidence>
<evidence type="ECO:0000256" key="5">
    <source>
        <dbReference type="ARBA" id="ARBA00047503"/>
    </source>
</evidence>
<dbReference type="Proteomes" id="UP000229641">
    <property type="component" value="Unassembled WGS sequence"/>
</dbReference>
<dbReference type="NCBIfam" id="TIGR02195">
    <property type="entry name" value="heptsyl_trn_II"/>
    <property type="match status" value="1"/>
</dbReference>
<dbReference type="GO" id="GO:0005829">
    <property type="term" value="C:cytosol"/>
    <property type="evidence" value="ECO:0007669"/>
    <property type="project" value="TreeGrafter"/>
</dbReference>
<dbReference type="AlphaFoldDB" id="A0A2H0LXE2"/>
<comment type="caution">
    <text evidence="6">The sequence shown here is derived from an EMBL/GenBank/DDBJ whole genome shotgun (WGS) entry which is preliminary data.</text>
</comment>
<dbReference type="PANTHER" id="PTHR30160">
    <property type="entry name" value="TETRAACYLDISACCHARIDE 4'-KINASE-RELATED"/>
    <property type="match status" value="1"/>
</dbReference>
<dbReference type="CDD" id="cd03789">
    <property type="entry name" value="GT9_LPS_heptosyltransferase"/>
    <property type="match status" value="1"/>
</dbReference>
<accession>A0A2H0LXE2</accession>
<protein>
    <recommendedName>
        <fullName evidence="4">lipopolysaccharide heptosyltransferase II</fullName>
        <ecNumber evidence="4">2.4.99.24</ecNumber>
    </recommendedName>
</protein>
<sequence length="347" mass="39530">MKNEKLKILVFNVNWLGDVLFSIIAIKLLKRIYPDAYISCIVPPSCRQIIEGHPAIDEVITYDDKGKQKSLLAKLKFARLLRIKKFDKVFLFHRSFTRALIVFVAGIPERIGYYTRKRFYLLTSAIKAPDANKIHRADYYMYLVKHYEHYQKDTVFEIDFFIPKEAKIFVNDMLQKEGIKGDDFIIVLNPGGNWLQKRWPRENFSVLASVLMRDYDAKIVLSGSQNDRVIGEEIANLSGFNLVNLCGRMDLKQLAALMQRANIVISGDSGPLHLALSVGARAIGIFGPTSVSVTGPYNVKTPNILQKDLDCVIPCYRQGCSDMRCMKAVTVDDVVEKVREIITENTR</sequence>
<dbReference type="GO" id="GO:0008713">
    <property type="term" value="F:ADP-heptose-lipopolysaccharide heptosyltransferase activity"/>
    <property type="evidence" value="ECO:0007669"/>
    <property type="project" value="UniProtKB-EC"/>
</dbReference>
<dbReference type="Pfam" id="PF01075">
    <property type="entry name" value="Glyco_transf_9"/>
    <property type="match status" value="1"/>
</dbReference>
<dbReference type="InterPro" id="IPR051199">
    <property type="entry name" value="LPS_LOS_Heptosyltrfase"/>
</dbReference>
<comment type="similarity">
    <text evidence="3">Belongs to the glycosyltransferase 9 family.</text>
</comment>
<organism evidence="6 7">
    <name type="scientific">Candidatus Ghiorseimicrobium undicola</name>
    <dbReference type="NCBI Taxonomy" id="1974746"/>
    <lineage>
        <taxon>Bacteria</taxon>
        <taxon>Pseudomonadati</taxon>
        <taxon>Candidatus Omnitrophota</taxon>
        <taxon>Candidatus Ghiorseimicrobium</taxon>
    </lineage>
</organism>
<dbReference type="EC" id="2.4.99.24" evidence="4"/>
<name>A0A2H0LXE2_9BACT</name>
<dbReference type="SUPFAM" id="SSF53756">
    <property type="entry name" value="UDP-Glycosyltransferase/glycogen phosphorylase"/>
    <property type="match status" value="1"/>
</dbReference>
<evidence type="ECO:0000313" key="6">
    <source>
        <dbReference type="EMBL" id="PIQ89061.1"/>
    </source>
</evidence>
<evidence type="ECO:0000256" key="2">
    <source>
        <dbReference type="ARBA" id="ARBA00022679"/>
    </source>
</evidence>
<comment type="catalytic activity">
    <reaction evidence="5">
        <text>an L-alpha-D-Hep-(1-&gt;5)-[alpha-Kdo-(2-&gt;4)]-alpha-Kdo-(2-&gt;6)-lipid A + ADP-L-glycero-beta-D-manno-heptose = an L-alpha-D-Hep-(1-&gt;3)-L-alpha-D-Hep-(1-&gt;5)-[alpha-Kdo-(2-&gt;4)]-alpha-Kdo-(2-&gt;6)-lipid A + ADP + H(+)</text>
        <dbReference type="Rhea" id="RHEA:74071"/>
        <dbReference type="ChEBI" id="CHEBI:15378"/>
        <dbReference type="ChEBI" id="CHEBI:61506"/>
        <dbReference type="ChEBI" id="CHEBI:193068"/>
        <dbReference type="ChEBI" id="CHEBI:193069"/>
        <dbReference type="ChEBI" id="CHEBI:456216"/>
        <dbReference type="EC" id="2.4.99.24"/>
    </reaction>
</comment>
<evidence type="ECO:0000256" key="1">
    <source>
        <dbReference type="ARBA" id="ARBA00022676"/>
    </source>
</evidence>
<evidence type="ECO:0000256" key="4">
    <source>
        <dbReference type="ARBA" id="ARBA00044042"/>
    </source>
</evidence>
<proteinExistence type="inferred from homology"/>
<dbReference type="InterPro" id="IPR002201">
    <property type="entry name" value="Glyco_trans_9"/>
</dbReference>
<dbReference type="InterPro" id="IPR011910">
    <property type="entry name" value="RfaF"/>
</dbReference>
<dbReference type="GO" id="GO:0009244">
    <property type="term" value="P:lipopolysaccharide core region biosynthetic process"/>
    <property type="evidence" value="ECO:0007669"/>
    <property type="project" value="TreeGrafter"/>
</dbReference>
<keyword evidence="1" id="KW-0328">Glycosyltransferase</keyword>